<feature type="compositionally biased region" description="Low complexity" evidence="1">
    <location>
        <begin position="174"/>
        <end position="183"/>
    </location>
</feature>
<sequence>MVVIMKFGDDKQTKVVRYSVSKKKQSIQFDDKGQPRYSSGYDTKYISENRNLDICVSDNGACAVVVINQAGKLRFTYTGPQSITKRSFDPIGITTDSQCRILTADGNNYFIHILDQDGQCLRYIDNCDLYTAYDLCIDTRNNLFVAEKRTEFSYNPMKVSKHLPALGPGWFTAPSTTNAPAAPFSHEPGVQDNQLPESEDNQDSLEQTGDTGDEKATK</sequence>
<proteinExistence type="predicted"/>
<protein>
    <submittedName>
        <fullName evidence="2">Uncharacterized protein</fullName>
    </submittedName>
</protein>
<dbReference type="EMBL" id="JH817836">
    <property type="protein sequence ID" value="EKC37738.1"/>
    <property type="molecule type" value="Genomic_DNA"/>
</dbReference>
<dbReference type="InParanoid" id="K1QVS5"/>
<evidence type="ECO:0000313" key="2">
    <source>
        <dbReference type="EMBL" id="EKC37738.1"/>
    </source>
</evidence>
<dbReference type="SUPFAM" id="SSF101898">
    <property type="entry name" value="NHL repeat"/>
    <property type="match status" value="1"/>
</dbReference>
<reference evidence="2" key="1">
    <citation type="journal article" date="2012" name="Nature">
        <title>The oyster genome reveals stress adaptation and complexity of shell formation.</title>
        <authorList>
            <person name="Zhang G."/>
            <person name="Fang X."/>
            <person name="Guo X."/>
            <person name="Li L."/>
            <person name="Luo R."/>
            <person name="Xu F."/>
            <person name="Yang P."/>
            <person name="Zhang L."/>
            <person name="Wang X."/>
            <person name="Qi H."/>
            <person name="Xiong Z."/>
            <person name="Que H."/>
            <person name="Xie Y."/>
            <person name="Holland P.W."/>
            <person name="Paps J."/>
            <person name="Zhu Y."/>
            <person name="Wu F."/>
            <person name="Chen Y."/>
            <person name="Wang J."/>
            <person name="Peng C."/>
            <person name="Meng J."/>
            <person name="Yang L."/>
            <person name="Liu J."/>
            <person name="Wen B."/>
            <person name="Zhang N."/>
            <person name="Huang Z."/>
            <person name="Zhu Q."/>
            <person name="Feng Y."/>
            <person name="Mount A."/>
            <person name="Hedgecock D."/>
            <person name="Xu Z."/>
            <person name="Liu Y."/>
            <person name="Domazet-Loso T."/>
            <person name="Du Y."/>
            <person name="Sun X."/>
            <person name="Zhang S."/>
            <person name="Liu B."/>
            <person name="Cheng P."/>
            <person name="Jiang X."/>
            <person name="Li J."/>
            <person name="Fan D."/>
            <person name="Wang W."/>
            <person name="Fu W."/>
            <person name="Wang T."/>
            <person name="Wang B."/>
            <person name="Zhang J."/>
            <person name="Peng Z."/>
            <person name="Li Y."/>
            <person name="Li N."/>
            <person name="Wang J."/>
            <person name="Chen M."/>
            <person name="He Y."/>
            <person name="Tan F."/>
            <person name="Song X."/>
            <person name="Zheng Q."/>
            <person name="Huang R."/>
            <person name="Yang H."/>
            <person name="Du X."/>
            <person name="Chen L."/>
            <person name="Yang M."/>
            <person name="Gaffney P.M."/>
            <person name="Wang S."/>
            <person name="Luo L."/>
            <person name="She Z."/>
            <person name="Ming Y."/>
            <person name="Huang W."/>
            <person name="Zhang S."/>
            <person name="Huang B."/>
            <person name="Zhang Y."/>
            <person name="Qu T."/>
            <person name="Ni P."/>
            <person name="Miao G."/>
            <person name="Wang J."/>
            <person name="Wang Q."/>
            <person name="Steinberg C.E."/>
            <person name="Wang H."/>
            <person name="Li N."/>
            <person name="Qian L."/>
            <person name="Zhang G."/>
            <person name="Li Y."/>
            <person name="Yang H."/>
            <person name="Liu X."/>
            <person name="Wang J."/>
            <person name="Yin Y."/>
            <person name="Wang J."/>
        </authorList>
    </citation>
    <scope>NUCLEOTIDE SEQUENCE [LARGE SCALE GENOMIC DNA]</scope>
    <source>
        <strain evidence="2">05x7-T-G4-1.051#20</strain>
    </source>
</reference>
<gene>
    <name evidence="2" type="ORF">CGI_10012689</name>
</gene>
<dbReference type="AlphaFoldDB" id="K1QVS5"/>
<dbReference type="Gene3D" id="2.120.10.30">
    <property type="entry name" value="TolB, C-terminal domain"/>
    <property type="match status" value="1"/>
</dbReference>
<dbReference type="InterPro" id="IPR011042">
    <property type="entry name" value="6-blade_b-propeller_TolB-like"/>
</dbReference>
<organism evidence="2">
    <name type="scientific">Magallana gigas</name>
    <name type="common">Pacific oyster</name>
    <name type="synonym">Crassostrea gigas</name>
    <dbReference type="NCBI Taxonomy" id="29159"/>
    <lineage>
        <taxon>Eukaryota</taxon>
        <taxon>Metazoa</taxon>
        <taxon>Spiralia</taxon>
        <taxon>Lophotrochozoa</taxon>
        <taxon>Mollusca</taxon>
        <taxon>Bivalvia</taxon>
        <taxon>Autobranchia</taxon>
        <taxon>Pteriomorphia</taxon>
        <taxon>Ostreida</taxon>
        <taxon>Ostreoidea</taxon>
        <taxon>Ostreidae</taxon>
        <taxon>Magallana</taxon>
    </lineage>
</organism>
<accession>K1QVS5</accession>
<evidence type="ECO:0000256" key="1">
    <source>
        <dbReference type="SAM" id="MobiDB-lite"/>
    </source>
</evidence>
<dbReference type="HOGENOM" id="CLU_1267983_0_0_1"/>
<name>K1QVS5_MAGGI</name>
<feature type="region of interest" description="Disordered" evidence="1">
    <location>
        <begin position="174"/>
        <end position="218"/>
    </location>
</feature>